<reference evidence="5" key="1">
    <citation type="submission" date="2012-12" db="EMBL/GenBank/DDBJ databases">
        <authorList>
            <person name="Hellsten U."/>
            <person name="Grimwood J."/>
            <person name="Chapman J.A."/>
            <person name="Shapiro H."/>
            <person name="Aerts A."/>
            <person name="Otillar R.P."/>
            <person name="Terry A.Y."/>
            <person name="Boore J.L."/>
            <person name="Simakov O."/>
            <person name="Marletaz F."/>
            <person name="Cho S.-J."/>
            <person name="Edsinger-Gonzales E."/>
            <person name="Havlak P."/>
            <person name="Kuo D.-H."/>
            <person name="Larsson T."/>
            <person name="Lv J."/>
            <person name="Arendt D."/>
            <person name="Savage R."/>
            <person name="Osoegawa K."/>
            <person name="de Jong P."/>
            <person name="Lindberg D.R."/>
            <person name="Seaver E.C."/>
            <person name="Weisblat D.A."/>
            <person name="Putnam N.H."/>
            <person name="Grigoriev I.V."/>
            <person name="Rokhsar D.S."/>
        </authorList>
    </citation>
    <scope>NUCLEOTIDE SEQUENCE</scope>
    <source>
        <strain evidence="5">I ESC-2004</strain>
    </source>
</reference>
<dbReference type="Proteomes" id="UP000014760">
    <property type="component" value="Unassembled WGS sequence"/>
</dbReference>
<evidence type="ECO:0000256" key="1">
    <source>
        <dbReference type="SAM" id="MobiDB-lite"/>
    </source>
</evidence>
<feature type="compositionally biased region" description="Basic and acidic residues" evidence="1">
    <location>
        <begin position="169"/>
        <end position="183"/>
    </location>
</feature>
<dbReference type="HOGENOM" id="CLU_077979_0_0_1"/>
<protein>
    <recommendedName>
        <fullName evidence="2">Calponin-homology (CH) domain-containing protein</fullName>
    </recommendedName>
</protein>
<dbReference type="InterPro" id="IPR052111">
    <property type="entry name" value="Spermatogenesis_Ciliary_MAP"/>
</dbReference>
<dbReference type="EnsemblMetazoa" id="CapteT154890">
    <property type="protein sequence ID" value="CapteP154890"/>
    <property type="gene ID" value="CapteG154890"/>
</dbReference>
<keyword evidence="5" id="KW-1185">Reference proteome</keyword>
<accession>R7TKL5</accession>
<dbReference type="InterPro" id="IPR001715">
    <property type="entry name" value="CH_dom"/>
</dbReference>
<evidence type="ECO:0000313" key="5">
    <source>
        <dbReference type="Proteomes" id="UP000014760"/>
    </source>
</evidence>
<dbReference type="STRING" id="283909.R7TKL5"/>
<proteinExistence type="predicted"/>
<reference evidence="3 5" key="2">
    <citation type="journal article" date="2013" name="Nature">
        <title>Insights into bilaterian evolution from three spiralian genomes.</title>
        <authorList>
            <person name="Simakov O."/>
            <person name="Marletaz F."/>
            <person name="Cho S.J."/>
            <person name="Edsinger-Gonzales E."/>
            <person name="Havlak P."/>
            <person name="Hellsten U."/>
            <person name="Kuo D.H."/>
            <person name="Larsson T."/>
            <person name="Lv J."/>
            <person name="Arendt D."/>
            <person name="Savage R."/>
            <person name="Osoegawa K."/>
            <person name="de Jong P."/>
            <person name="Grimwood J."/>
            <person name="Chapman J.A."/>
            <person name="Shapiro H."/>
            <person name="Aerts A."/>
            <person name="Otillar R.P."/>
            <person name="Terry A.Y."/>
            <person name="Boore J.L."/>
            <person name="Grigoriev I.V."/>
            <person name="Lindberg D.R."/>
            <person name="Seaver E.C."/>
            <person name="Weisblat D.A."/>
            <person name="Putnam N.H."/>
            <person name="Rokhsar D.S."/>
        </authorList>
    </citation>
    <scope>NUCLEOTIDE SEQUENCE</scope>
    <source>
        <strain evidence="3 5">I ESC-2004</strain>
    </source>
</reference>
<sequence length="263" mass="30486">MSGLTRDVLKWLQSLDLTWQVKYPKWDLTNGYLVAEIFSWYFPQEVEMHMFYNQSDSLELKLRNWSLLKNFIKRHSIDIPAEFIEGTIHCKENAAQLLVERMYQLLTNREIRKVTQDEMVDFTDGAYQNKLPMHARSTASQAIKNNLKETELMADQSLILGQQKTHSIISDHLDNRRKERLENPSRFNKKPTLGELAVRRGAPSTSSEPCSWDKSETSFMQENEIDHKASRAPSREPTVTFKEVQVQQVSRPSTNHASPIAGF</sequence>
<feature type="compositionally biased region" description="Polar residues" evidence="1">
    <location>
        <begin position="245"/>
        <end position="257"/>
    </location>
</feature>
<name>R7TKL5_CAPTE</name>
<dbReference type="EMBL" id="KB309538">
    <property type="protein sequence ID" value="ELT94042.1"/>
    <property type="molecule type" value="Genomic_DNA"/>
</dbReference>
<feature type="domain" description="Calponin-homology (CH)" evidence="2">
    <location>
        <begin position="2"/>
        <end position="110"/>
    </location>
</feature>
<dbReference type="AlphaFoldDB" id="R7TKL5"/>
<evidence type="ECO:0000259" key="2">
    <source>
        <dbReference type="PROSITE" id="PS50021"/>
    </source>
</evidence>
<dbReference type="PANTHER" id="PTHR12509">
    <property type="entry name" value="SPERMATOGENESIS-ASSOCIATED 4-RELATED"/>
    <property type="match status" value="1"/>
</dbReference>
<organism evidence="3">
    <name type="scientific">Capitella teleta</name>
    <name type="common">Polychaete worm</name>
    <dbReference type="NCBI Taxonomy" id="283909"/>
    <lineage>
        <taxon>Eukaryota</taxon>
        <taxon>Metazoa</taxon>
        <taxon>Spiralia</taxon>
        <taxon>Lophotrochozoa</taxon>
        <taxon>Annelida</taxon>
        <taxon>Polychaeta</taxon>
        <taxon>Sedentaria</taxon>
        <taxon>Scolecida</taxon>
        <taxon>Capitellidae</taxon>
        <taxon>Capitella</taxon>
    </lineage>
</organism>
<evidence type="ECO:0000313" key="4">
    <source>
        <dbReference type="EnsemblMetazoa" id="CapteP154890"/>
    </source>
</evidence>
<feature type="region of interest" description="Disordered" evidence="1">
    <location>
        <begin position="169"/>
        <end position="263"/>
    </location>
</feature>
<dbReference type="Gene3D" id="1.10.418.10">
    <property type="entry name" value="Calponin-like domain"/>
    <property type="match status" value="1"/>
</dbReference>
<gene>
    <name evidence="3" type="ORF">CAPTEDRAFT_154890</name>
</gene>
<dbReference type="PROSITE" id="PS50021">
    <property type="entry name" value="CH"/>
    <property type="match status" value="1"/>
</dbReference>
<dbReference type="InterPro" id="IPR010441">
    <property type="entry name" value="CH_2"/>
</dbReference>
<dbReference type="GO" id="GO:0005930">
    <property type="term" value="C:axoneme"/>
    <property type="evidence" value="ECO:0007669"/>
    <property type="project" value="TreeGrafter"/>
</dbReference>
<dbReference type="PANTHER" id="PTHR12509:SF8">
    <property type="entry name" value="SPERMATOGENESIS-ASSOCIATED PROTEIN 4"/>
    <property type="match status" value="1"/>
</dbReference>
<dbReference type="EMBL" id="AMQN01002564">
    <property type="status" value="NOT_ANNOTATED_CDS"/>
    <property type="molecule type" value="Genomic_DNA"/>
</dbReference>
<evidence type="ECO:0000313" key="3">
    <source>
        <dbReference type="EMBL" id="ELT94042.1"/>
    </source>
</evidence>
<dbReference type="OrthoDB" id="62528at2759"/>
<dbReference type="GO" id="GO:0051493">
    <property type="term" value="P:regulation of cytoskeleton organization"/>
    <property type="evidence" value="ECO:0007669"/>
    <property type="project" value="TreeGrafter"/>
</dbReference>
<dbReference type="Pfam" id="PF06294">
    <property type="entry name" value="CH_2"/>
    <property type="match status" value="1"/>
</dbReference>
<dbReference type="OMA" id="CIYYPWD"/>
<dbReference type="InterPro" id="IPR036872">
    <property type="entry name" value="CH_dom_sf"/>
</dbReference>
<reference evidence="4" key="3">
    <citation type="submission" date="2015-06" db="UniProtKB">
        <authorList>
            <consortium name="EnsemblMetazoa"/>
        </authorList>
    </citation>
    <scope>IDENTIFICATION</scope>
</reference>
<dbReference type="GO" id="GO:0008017">
    <property type="term" value="F:microtubule binding"/>
    <property type="evidence" value="ECO:0007669"/>
    <property type="project" value="TreeGrafter"/>
</dbReference>